<dbReference type="Pfam" id="PF00528">
    <property type="entry name" value="BPD_transp_1"/>
    <property type="match status" value="1"/>
</dbReference>
<reference evidence="11 12" key="2">
    <citation type="journal article" date="2021" name="Syst. Appl. Microbiol.">
        <title>Phylogenetic classification of ten novel species belonging to the genus Bifidobacterium comprising B. phasiani sp. nov., B. pongonis sp. nov., B. saguinibicoloris sp. nov., B. colobi sp. nov., B. simiiventris sp. nov., B. santillanense sp. nov., B. miconis sp. nov., B. amazonense sp. nov., B. pluvialisilvae sp. nov., and B. miconisargentati sp. nov.</title>
        <authorList>
            <person name="Lugli G.A."/>
            <person name="Calvete-Torre I."/>
            <person name="Alessandri G."/>
            <person name="Milani C."/>
            <person name="Turroni F."/>
            <person name="Laiolo P."/>
            <person name="Ossiprandi M.C."/>
            <person name="Margolles A."/>
            <person name="Ruiz L."/>
            <person name="Ventura M."/>
        </authorList>
    </citation>
    <scope>NUCLEOTIDE SEQUENCE [LARGE SCALE GENOMIC DNA]</scope>
    <source>
        <strain evidence="11 12">MA1</strain>
    </source>
</reference>
<dbReference type="PANTHER" id="PTHR30614:SF0">
    <property type="entry name" value="L-CYSTINE TRANSPORT SYSTEM PERMEASE PROTEIN TCYL"/>
    <property type="match status" value="1"/>
</dbReference>
<dbReference type="PANTHER" id="PTHR30614">
    <property type="entry name" value="MEMBRANE COMPONENT OF AMINO ACID ABC TRANSPORTER"/>
    <property type="match status" value="1"/>
</dbReference>
<accession>A0ABS9VVL9</accession>
<keyword evidence="3" id="KW-1003">Cell membrane</keyword>
<comment type="subcellular location">
    <subcellularLocation>
        <location evidence="1 8">Cell membrane</location>
        <topology evidence="1 8">Multi-pass membrane protein</topology>
    </subcellularLocation>
</comment>
<feature type="compositionally biased region" description="Basic and acidic residues" evidence="9">
    <location>
        <begin position="306"/>
        <end position="316"/>
    </location>
</feature>
<evidence type="ECO:0000256" key="2">
    <source>
        <dbReference type="ARBA" id="ARBA00022448"/>
    </source>
</evidence>
<dbReference type="PROSITE" id="PS50928">
    <property type="entry name" value="ABC_TM1"/>
    <property type="match status" value="1"/>
</dbReference>
<keyword evidence="4 8" id="KW-0812">Transmembrane</keyword>
<dbReference type="InterPro" id="IPR010065">
    <property type="entry name" value="AA_ABC_transptr_permease_3TM"/>
</dbReference>
<evidence type="ECO:0000256" key="6">
    <source>
        <dbReference type="ARBA" id="ARBA00022989"/>
    </source>
</evidence>
<name>A0ABS9VVL9_9BIFI</name>
<reference evidence="11 12" key="1">
    <citation type="journal article" date="2021" name="Environ. Microbiol.">
        <title>Genetic insights into the dark matter of the mammalian gut microbiota through targeted genome reconstruction.</title>
        <authorList>
            <person name="Lugli G.A."/>
            <person name="Alessandri G."/>
            <person name="Milani C."/>
            <person name="Viappiani A."/>
            <person name="Fontana F."/>
            <person name="Tarracchini C."/>
            <person name="Mancabelli L."/>
            <person name="Argentini C."/>
            <person name="Ruiz L."/>
            <person name="Margolles A."/>
            <person name="van Sinderen D."/>
            <person name="Turroni F."/>
            <person name="Ventura M."/>
        </authorList>
    </citation>
    <scope>NUCLEOTIDE SEQUENCE [LARGE SCALE GENOMIC DNA]</scope>
    <source>
        <strain evidence="11 12">MA1</strain>
    </source>
</reference>
<dbReference type="RefSeq" id="WP_241513846.1">
    <property type="nucleotide sequence ID" value="NZ_JAFEJT020000028.1"/>
</dbReference>
<dbReference type="NCBIfam" id="TIGR01726">
    <property type="entry name" value="HEQRo_perm_3TM"/>
    <property type="match status" value="1"/>
</dbReference>
<evidence type="ECO:0000256" key="3">
    <source>
        <dbReference type="ARBA" id="ARBA00022475"/>
    </source>
</evidence>
<dbReference type="InterPro" id="IPR043429">
    <property type="entry name" value="ArtM/GltK/GlnP/TcyL/YhdX-like"/>
</dbReference>
<keyword evidence="12" id="KW-1185">Reference proteome</keyword>
<feature type="region of interest" description="Disordered" evidence="9">
    <location>
        <begin position="295"/>
        <end position="327"/>
    </location>
</feature>
<dbReference type="CDD" id="cd06261">
    <property type="entry name" value="TM_PBP2"/>
    <property type="match status" value="1"/>
</dbReference>
<dbReference type="SUPFAM" id="SSF161098">
    <property type="entry name" value="MetI-like"/>
    <property type="match status" value="1"/>
</dbReference>
<dbReference type="EMBL" id="JAFEJT020000028">
    <property type="protein sequence ID" value="MCH9276145.1"/>
    <property type="molecule type" value="Genomic_DNA"/>
</dbReference>
<feature type="transmembrane region" description="Helical" evidence="8">
    <location>
        <begin position="68"/>
        <end position="92"/>
    </location>
</feature>
<gene>
    <name evidence="11" type="ORF">JS533_007660</name>
</gene>
<evidence type="ECO:0000256" key="5">
    <source>
        <dbReference type="ARBA" id="ARBA00022970"/>
    </source>
</evidence>
<feature type="domain" description="ABC transmembrane type-1" evidence="10">
    <location>
        <begin position="69"/>
        <end position="277"/>
    </location>
</feature>
<comment type="caution">
    <text evidence="11">The sequence shown here is derived from an EMBL/GenBank/DDBJ whole genome shotgun (WGS) entry which is preliminary data.</text>
</comment>
<dbReference type="Gene3D" id="1.10.3720.10">
    <property type="entry name" value="MetI-like"/>
    <property type="match status" value="1"/>
</dbReference>
<keyword evidence="2 8" id="KW-0813">Transport</keyword>
<dbReference type="Proteomes" id="UP000710815">
    <property type="component" value="Unassembled WGS sequence"/>
</dbReference>
<feature type="transmembrane region" description="Helical" evidence="8">
    <location>
        <begin position="28"/>
        <end position="48"/>
    </location>
</feature>
<evidence type="ECO:0000313" key="12">
    <source>
        <dbReference type="Proteomes" id="UP000710815"/>
    </source>
</evidence>
<proteinExistence type="inferred from homology"/>
<organism evidence="11 12">
    <name type="scientific">Bifidobacterium amazonense</name>
    <dbReference type="NCBI Taxonomy" id="2809027"/>
    <lineage>
        <taxon>Bacteria</taxon>
        <taxon>Bacillati</taxon>
        <taxon>Actinomycetota</taxon>
        <taxon>Actinomycetes</taxon>
        <taxon>Bifidobacteriales</taxon>
        <taxon>Bifidobacteriaceae</taxon>
        <taxon>Bifidobacterium</taxon>
    </lineage>
</organism>
<sequence length="327" mass="36031">MAKKQADGDGLNIPNRIDALPVRRPGPIVAAVIVVLLAAMLIQGMITNPRLEWPVVWKYLFNENVLRGIQYTLALTVISMVVAIILSVILAIMRKSINPVLRGVSWFFIWFFRGTPVYTQLVFWGLFAVLIPRLSIGIPFTDISFWSISSQDVVTAFNAAWIGLALNEAAYLSEIVRAGLEAVDPGQTEAAQALGMKRTLIMRRIILPQAMRIIIPPTGNETIGMLKTTSLVTAVPFTLELQFATGAIANRIYKPIPLLLVACFWYLLITSILMVFQSMLEKHFGKGFDARAMGTRGKQAPLPGKTEGEPKDDVNKINEAGFTGMTA</sequence>
<evidence type="ECO:0000256" key="1">
    <source>
        <dbReference type="ARBA" id="ARBA00004651"/>
    </source>
</evidence>
<evidence type="ECO:0000256" key="8">
    <source>
        <dbReference type="RuleBase" id="RU363032"/>
    </source>
</evidence>
<keyword evidence="7 8" id="KW-0472">Membrane</keyword>
<evidence type="ECO:0000259" key="10">
    <source>
        <dbReference type="PROSITE" id="PS50928"/>
    </source>
</evidence>
<evidence type="ECO:0000256" key="4">
    <source>
        <dbReference type="ARBA" id="ARBA00022692"/>
    </source>
</evidence>
<dbReference type="InterPro" id="IPR000515">
    <property type="entry name" value="MetI-like"/>
</dbReference>
<dbReference type="InterPro" id="IPR035906">
    <property type="entry name" value="MetI-like_sf"/>
</dbReference>
<evidence type="ECO:0000256" key="9">
    <source>
        <dbReference type="SAM" id="MobiDB-lite"/>
    </source>
</evidence>
<protein>
    <submittedName>
        <fullName evidence="11">Amino acid ABC transporter permease</fullName>
    </submittedName>
</protein>
<keyword evidence="6 8" id="KW-1133">Transmembrane helix</keyword>
<feature type="transmembrane region" description="Helical" evidence="8">
    <location>
        <begin position="256"/>
        <end position="276"/>
    </location>
</feature>
<keyword evidence="5" id="KW-0029">Amino-acid transport</keyword>
<comment type="similarity">
    <text evidence="8">Belongs to the binding-protein-dependent transport system permease family.</text>
</comment>
<feature type="transmembrane region" description="Helical" evidence="8">
    <location>
        <begin position="104"/>
        <end position="131"/>
    </location>
</feature>
<evidence type="ECO:0000256" key="7">
    <source>
        <dbReference type="ARBA" id="ARBA00023136"/>
    </source>
</evidence>
<evidence type="ECO:0000313" key="11">
    <source>
        <dbReference type="EMBL" id="MCH9276145.1"/>
    </source>
</evidence>